<keyword evidence="1" id="KW-0175">Coiled coil</keyword>
<dbReference type="AlphaFoldDB" id="A0A059FWE6"/>
<dbReference type="Pfam" id="PF06698">
    <property type="entry name" value="DUF1192"/>
    <property type="match status" value="1"/>
</dbReference>
<organism evidence="2 3">
    <name type="scientific">Hyphomonas hirschiana VP5</name>
    <dbReference type="NCBI Taxonomy" id="1280951"/>
    <lineage>
        <taxon>Bacteria</taxon>
        <taxon>Pseudomonadati</taxon>
        <taxon>Pseudomonadota</taxon>
        <taxon>Alphaproteobacteria</taxon>
        <taxon>Hyphomonadales</taxon>
        <taxon>Hyphomonadaceae</taxon>
        <taxon>Hyphomonas</taxon>
    </lineage>
</organism>
<name>A0A059FWE6_9PROT</name>
<dbReference type="EMBL" id="ARYI01000006">
    <property type="protein sequence ID" value="KCZ94826.1"/>
    <property type="molecule type" value="Genomic_DNA"/>
</dbReference>
<dbReference type="RefSeq" id="WP_011645046.1">
    <property type="nucleotide sequence ID" value="NZ_ARYI01000006.1"/>
</dbReference>
<sequence>MALNDEEPVLVRKAQGLDQMSVDELEVRIAQLKAEIAACETEIEKKKAQKRAADALFGGNG</sequence>
<evidence type="ECO:0008006" key="4">
    <source>
        <dbReference type="Google" id="ProtNLM"/>
    </source>
</evidence>
<keyword evidence="3" id="KW-1185">Reference proteome</keyword>
<proteinExistence type="predicted"/>
<dbReference type="OrthoDB" id="7620387at2"/>
<feature type="coiled-coil region" evidence="1">
    <location>
        <begin position="22"/>
        <end position="49"/>
    </location>
</feature>
<dbReference type="InterPro" id="IPR009579">
    <property type="entry name" value="DUF1192"/>
</dbReference>
<dbReference type="Proteomes" id="UP000025061">
    <property type="component" value="Unassembled WGS sequence"/>
</dbReference>
<comment type="caution">
    <text evidence="2">The sequence shown here is derived from an EMBL/GenBank/DDBJ whole genome shotgun (WGS) entry which is preliminary data.</text>
</comment>
<evidence type="ECO:0000313" key="2">
    <source>
        <dbReference type="EMBL" id="KCZ94826.1"/>
    </source>
</evidence>
<protein>
    <recommendedName>
        <fullName evidence="4">DUF1192 domain-containing protein</fullName>
    </recommendedName>
</protein>
<reference evidence="2 3" key="1">
    <citation type="submission" date="2013-04" db="EMBL/GenBank/DDBJ databases">
        <title>Hyphomonas hirschiana VP5 Genome Sequencing.</title>
        <authorList>
            <person name="Lai Q."/>
            <person name="Shao Z."/>
        </authorList>
    </citation>
    <scope>NUCLEOTIDE SEQUENCE [LARGE SCALE GENOMIC DNA]</scope>
    <source>
        <strain evidence="2 3">VP5</strain>
    </source>
</reference>
<evidence type="ECO:0000313" key="3">
    <source>
        <dbReference type="Proteomes" id="UP000025061"/>
    </source>
</evidence>
<dbReference type="PATRIC" id="fig|1280951.3.peg.1721"/>
<gene>
    <name evidence="2" type="ORF">HHI_08528</name>
</gene>
<accession>A0A059FWE6</accession>
<evidence type="ECO:0000256" key="1">
    <source>
        <dbReference type="SAM" id="Coils"/>
    </source>
</evidence>